<dbReference type="Pfam" id="PF13396">
    <property type="entry name" value="PLDc_N"/>
    <property type="match status" value="1"/>
</dbReference>
<dbReference type="CDD" id="cd09152">
    <property type="entry name" value="PLDc_EcCLS_like_1"/>
    <property type="match status" value="1"/>
</dbReference>
<evidence type="ECO:0000259" key="14">
    <source>
        <dbReference type="PROSITE" id="PS50035"/>
    </source>
</evidence>
<dbReference type="AlphaFoldDB" id="A0AAE6Z0H8"/>
<dbReference type="EC" id="2.7.8.-" evidence="13"/>
<keyword evidence="8 13" id="KW-1133">Transmembrane helix</keyword>
<dbReference type="InterPro" id="IPR025202">
    <property type="entry name" value="PLD-like_dom"/>
</dbReference>
<sequence>MTAFYTVLSGLLVFSYWLLIASITLRILMKRRAVPSAMAWLLVIYILPLVGIVAYLLFGELHLGKRRAERARQMWPVTAQWLRDLKEYRRIFATENSEVARSLFQLCERRQGIGGIKGNQLQLLTSFDDTIKTLIRDIELAQSNIEMVFYIWQAGGLVDQVMNALLLASRRGVKCRILLDSAGSVQFFHSTYPEMMRTAGITVVDALQVNLLRAFLRRMDLRQHRKVILIDNRIAYTGSMNMVDPRYFKQDSGVGQWIDLMVRIEGPVTTTMGVIYSLDWEMETGQRLPPPPPDVNIMPFEQERGHTVQVIASGPGYPEEMIHQALLTAVYSARHQLIMTTPYFVPSDDLQHAICTAAQRGVEVSIIVPYKNDSVMVGWACKAFFTELLAAGVRIYQFEGGLLHTKSVLVDGQLSLVGTVNLDMRSLWLNFEITLVIDDDGFGSDLACVQEDYMSRSRLLNTKEWLTRPYWQRIVERLFYFFSPLL</sequence>
<evidence type="ECO:0000256" key="1">
    <source>
        <dbReference type="ARBA" id="ARBA00004651"/>
    </source>
</evidence>
<feature type="transmembrane region" description="Helical" evidence="13">
    <location>
        <begin position="37"/>
        <end position="58"/>
    </location>
</feature>
<evidence type="ECO:0000256" key="11">
    <source>
        <dbReference type="ARBA" id="ARBA00023209"/>
    </source>
</evidence>
<keyword evidence="2 13" id="KW-1003">Cell membrane</keyword>
<dbReference type="NCBIfam" id="TIGR04265">
    <property type="entry name" value="bac_cardiolipin"/>
    <property type="match status" value="1"/>
</dbReference>
<feature type="active site" evidence="13">
    <location>
        <position position="224"/>
    </location>
</feature>
<feature type="transmembrane region" description="Helical" evidence="13">
    <location>
        <begin position="6"/>
        <end position="25"/>
    </location>
</feature>
<dbReference type="SUPFAM" id="SSF56024">
    <property type="entry name" value="Phospholipase D/nuclease"/>
    <property type="match status" value="2"/>
</dbReference>
<comment type="subcellular location">
    <subcellularLocation>
        <location evidence="1 13">Cell membrane</location>
        <topology evidence="1 13">Multi-pass membrane protein</topology>
    </subcellularLocation>
</comment>
<gene>
    <name evidence="15" type="primary">cls</name>
    <name evidence="13" type="synonym">clsA</name>
    <name evidence="15" type="ORF">DWG24_10945</name>
    <name evidence="16" type="ORF">FGI21_03835</name>
</gene>
<dbReference type="InterPro" id="IPR001736">
    <property type="entry name" value="PLipase_D/transphosphatidylase"/>
</dbReference>
<keyword evidence="12 13" id="KW-1208">Phospholipid metabolism</keyword>
<dbReference type="GO" id="GO:0008808">
    <property type="term" value="F:cardiolipin synthase activity"/>
    <property type="evidence" value="ECO:0007669"/>
    <property type="project" value="UniProtKB-UniRule"/>
</dbReference>
<evidence type="ECO:0000313" key="17">
    <source>
        <dbReference type="Proteomes" id="UP000500801"/>
    </source>
</evidence>
<dbReference type="GO" id="GO:0032049">
    <property type="term" value="P:cardiolipin biosynthetic process"/>
    <property type="evidence" value="ECO:0007669"/>
    <property type="project" value="UniProtKB-UniRule"/>
</dbReference>
<reference evidence="16 18" key="2">
    <citation type="submission" date="2019-06" db="EMBL/GenBank/DDBJ databases">
        <title>Complete genome of Dickeya zeae PL65.</title>
        <authorList>
            <person name="Boluk G."/>
            <person name="Arif M."/>
        </authorList>
    </citation>
    <scope>NUCLEOTIDE SEQUENCE [LARGE SCALE GENOMIC DNA]</scope>
    <source>
        <strain evidence="16 18">PL65</strain>
    </source>
</reference>
<keyword evidence="5 13" id="KW-0808">Transferase</keyword>
<evidence type="ECO:0000256" key="7">
    <source>
        <dbReference type="ARBA" id="ARBA00022737"/>
    </source>
</evidence>
<dbReference type="RefSeq" id="WP_168362534.1">
    <property type="nucleotide sequence ID" value="NZ_CP033622.1"/>
</dbReference>
<evidence type="ECO:0000256" key="2">
    <source>
        <dbReference type="ARBA" id="ARBA00022475"/>
    </source>
</evidence>
<dbReference type="InterPro" id="IPR030840">
    <property type="entry name" value="CL_synthase_A"/>
</dbReference>
<feature type="active site" evidence="13">
    <location>
        <position position="406"/>
    </location>
</feature>
<name>A0AAE6Z0H8_9GAMM</name>
<accession>A0AAE6Z0H8</accession>
<feature type="domain" description="PLD phosphodiesterase" evidence="14">
    <location>
        <begin position="399"/>
        <end position="426"/>
    </location>
</feature>
<reference evidence="15 17" key="1">
    <citation type="submission" date="2018-11" db="EMBL/GenBank/DDBJ databases">
        <title>Complete genome sequence of Dickeya zeae strain CE1 infecting Canna edulis Ker-Gawl. in China.</title>
        <authorList>
            <person name="Zhang J."/>
            <person name="Lin B."/>
            <person name="Shen H."/>
            <person name="Jiang S."/>
            <person name="Pu X."/>
            <person name="Sun D."/>
        </authorList>
    </citation>
    <scope>NUCLEOTIDE SEQUENCE [LARGE SCALE GENOMIC DNA]</scope>
    <source>
        <strain evidence="15 17">CE1</strain>
    </source>
</reference>
<dbReference type="EMBL" id="CP040817">
    <property type="protein sequence ID" value="QYM91061.1"/>
    <property type="molecule type" value="Genomic_DNA"/>
</dbReference>
<keyword evidence="4" id="KW-0997">Cell inner membrane</keyword>
<protein>
    <recommendedName>
        <fullName evidence="13">Cardiolipin synthase A</fullName>
        <shortName evidence="13">CL synthase</shortName>
        <ecNumber evidence="13">2.7.8.-</ecNumber>
    </recommendedName>
</protein>
<feature type="active site" evidence="13">
    <location>
        <position position="231"/>
    </location>
</feature>
<dbReference type="PANTHER" id="PTHR21248">
    <property type="entry name" value="CARDIOLIPIN SYNTHASE"/>
    <property type="match status" value="1"/>
</dbReference>
<evidence type="ECO:0000256" key="6">
    <source>
        <dbReference type="ARBA" id="ARBA00022692"/>
    </source>
</evidence>
<dbReference type="EMBL" id="CP033622">
    <property type="protein sequence ID" value="QIZ51243.1"/>
    <property type="molecule type" value="Genomic_DNA"/>
</dbReference>
<dbReference type="InterPro" id="IPR022924">
    <property type="entry name" value="Cardiolipin_synthase"/>
</dbReference>
<feature type="active site" evidence="13">
    <location>
        <position position="226"/>
    </location>
</feature>
<dbReference type="FunFam" id="3.30.870.10:FF:000002">
    <property type="entry name" value="Cardiolipin synthase A"/>
    <property type="match status" value="1"/>
</dbReference>
<keyword evidence="11 13" id="KW-0594">Phospholipid biosynthesis</keyword>
<feature type="domain" description="PLD phosphodiesterase" evidence="14">
    <location>
        <begin position="219"/>
        <end position="246"/>
    </location>
</feature>
<dbReference type="InterPro" id="IPR027379">
    <property type="entry name" value="CLS_N"/>
</dbReference>
<evidence type="ECO:0000256" key="8">
    <source>
        <dbReference type="ARBA" id="ARBA00022989"/>
    </source>
</evidence>
<evidence type="ECO:0000313" key="16">
    <source>
        <dbReference type="EMBL" id="QYM91061.1"/>
    </source>
</evidence>
<keyword evidence="18" id="KW-1185">Reference proteome</keyword>
<dbReference type="GO" id="GO:0005886">
    <property type="term" value="C:plasma membrane"/>
    <property type="evidence" value="ECO:0007669"/>
    <property type="project" value="UniProtKB-SubCell"/>
</dbReference>
<keyword evidence="10 13" id="KW-0472">Membrane</keyword>
<dbReference type="Proteomes" id="UP000500801">
    <property type="component" value="Chromosome"/>
</dbReference>
<dbReference type="Gene3D" id="3.30.870.10">
    <property type="entry name" value="Endonuclease Chain A"/>
    <property type="match status" value="2"/>
</dbReference>
<organism evidence="15 17">
    <name type="scientific">Dickeya zeae</name>
    <dbReference type="NCBI Taxonomy" id="204042"/>
    <lineage>
        <taxon>Bacteria</taxon>
        <taxon>Pseudomonadati</taxon>
        <taxon>Pseudomonadota</taxon>
        <taxon>Gammaproteobacteria</taxon>
        <taxon>Enterobacterales</taxon>
        <taxon>Pectobacteriaceae</taxon>
        <taxon>Dickeya</taxon>
    </lineage>
</organism>
<evidence type="ECO:0000313" key="15">
    <source>
        <dbReference type="EMBL" id="QIZ51243.1"/>
    </source>
</evidence>
<evidence type="ECO:0000256" key="3">
    <source>
        <dbReference type="ARBA" id="ARBA00022516"/>
    </source>
</evidence>
<dbReference type="HAMAP" id="MF_00190">
    <property type="entry name" value="Cardiolipin_synth_ClsA"/>
    <property type="match status" value="1"/>
</dbReference>
<dbReference type="CDD" id="cd09158">
    <property type="entry name" value="PLDc_EcCLS_like_2"/>
    <property type="match status" value="1"/>
</dbReference>
<evidence type="ECO:0000256" key="4">
    <source>
        <dbReference type="ARBA" id="ARBA00022519"/>
    </source>
</evidence>
<keyword evidence="7" id="KW-0677">Repeat</keyword>
<dbReference type="FunFam" id="3.30.870.10:FF:000003">
    <property type="entry name" value="Cardiolipin synthase A"/>
    <property type="match status" value="1"/>
</dbReference>
<keyword evidence="6 13" id="KW-0812">Transmembrane</keyword>
<feature type="active site" evidence="13">
    <location>
        <position position="411"/>
    </location>
</feature>
<evidence type="ECO:0000256" key="10">
    <source>
        <dbReference type="ARBA" id="ARBA00023136"/>
    </source>
</evidence>
<comment type="function">
    <text evidence="13">Catalyzes the reversible phosphatidyl group transfer from one phosphatidylglycerol molecule to another to form cardiolipin (CL) (diphosphatidylglycerol) and glycerol.</text>
</comment>
<dbReference type="SMART" id="SM00155">
    <property type="entry name" value="PLDc"/>
    <property type="match status" value="2"/>
</dbReference>
<dbReference type="PANTHER" id="PTHR21248:SF22">
    <property type="entry name" value="PHOSPHOLIPASE D"/>
    <property type="match status" value="1"/>
</dbReference>
<dbReference type="Proteomes" id="UP000824976">
    <property type="component" value="Chromosome"/>
</dbReference>
<evidence type="ECO:0000256" key="9">
    <source>
        <dbReference type="ARBA" id="ARBA00023098"/>
    </source>
</evidence>
<proteinExistence type="inferred from homology"/>
<evidence type="ECO:0000256" key="5">
    <source>
        <dbReference type="ARBA" id="ARBA00022679"/>
    </source>
</evidence>
<keyword evidence="3 13" id="KW-0444">Lipid biosynthesis</keyword>
<evidence type="ECO:0000256" key="12">
    <source>
        <dbReference type="ARBA" id="ARBA00023264"/>
    </source>
</evidence>
<evidence type="ECO:0000256" key="13">
    <source>
        <dbReference type="HAMAP-Rule" id="MF_00190"/>
    </source>
</evidence>
<feature type="active site" evidence="13">
    <location>
        <position position="404"/>
    </location>
</feature>
<dbReference type="PROSITE" id="PS50035">
    <property type="entry name" value="PLD"/>
    <property type="match status" value="2"/>
</dbReference>
<dbReference type="Pfam" id="PF13091">
    <property type="entry name" value="PLDc_2"/>
    <property type="match status" value="2"/>
</dbReference>
<evidence type="ECO:0000313" key="18">
    <source>
        <dbReference type="Proteomes" id="UP000824976"/>
    </source>
</evidence>
<keyword evidence="9 13" id="KW-0443">Lipid metabolism</keyword>
<comment type="similarity">
    <text evidence="13">Belongs to the phospholipase D family. Cardiolipin synthase subfamily. ClsA sub-subfamily.</text>
</comment>
<comment type="catalytic activity">
    <reaction evidence="13">
        <text>2 a 1,2-diacyl-sn-glycero-3-phospho-(1'-sn-glycerol) = a cardiolipin + glycerol</text>
        <dbReference type="Rhea" id="RHEA:31451"/>
        <dbReference type="ChEBI" id="CHEBI:17754"/>
        <dbReference type="ChEBI" id="CHEBI:62237"/>
        <dbReference type="ChEBI" id="CHEBI:64716"/>
    </reaction>
</comment>